<evidence type="ECO:0000313" key="1">
    <source>
        <dbReference type="EMBL" id="EXX74574.1"/>
    </source>
</evidence>
<sequence>MDSINAKIADTGLVHGHVDKQIPFKQIYGVIPFVAPEILMDIRYPKRLRPNIVNGTPLVFARLMLQCLDVDPSNRSTVSQLYEYLGNWTMTICDDPDPFDLSNQFDVAEEIRFSSLE</sequence>
<keyword evidence="2" id="KW-1185">Reference proteome</keyword>
<dbReference type="SUPFAM" id="SSF56112">
    <property type="entry name" value="Protein kinase-like (PK-like)"/>
    <property type="match status" value="1"/>
</dbReference>
<protein>
    <recommendedName>
        <fullName evidence="3">Protein kinase domain-containing protein</fullName>
    </recommendedName>
</protein>
<organism evidence="1 2">
    <name type="scientific">Rhizophagus irregularis (strain DAOM 197198w)</name>
    <name type="common">Glomus intraradices</name>
    <dbReference type="NCBI Taxonomy" id="1432141"/>
    <lineage>
        <taxon>Eukaryota</taxon>
        <taxon>Fungi</taxon>
        <taxon>Fungi incertae sedis</taxon>
        <taxon>Mucoromycota</taxon>
        <taxon>Glomeromycotina</taxon>
        <taxon>Glomeromycetes</taxon>
        <taxon>Glomerales</taxon>
        <taxon>Glomeraceae</taxon>
        <taxon>Rhizophagus</taxon>
    </lineage>
</organism>
<dbReference type="EMBL" id="JEMT01012812">
    <property type="protein sequence ID" value="EXX74574.1"/>
    <property type="molecule type" value="Genomic_DNA"/>
</dbReference>
<gene>
    <name evidence="1" type="ORF">RirG_049800</name>
</gene>
<dbReference type="AlphaFoldDB" id="A0A015L4B0"/>
<dbReference type="InterPro" id="IPR011009">
    <property type="entry name" value="Kinase-like_dom_sf"/>
</dbReference>
<comment type="caution">
    <text evidence="1">The sequence shown here is derived from an EMBL/GenBank/DDBJ whole genome shotgun (WGS) entry which is preliminary data.</text>
</comment>
<evidence type="ECO:0008006" key="3">
    <source>
        <dbReference type="Google" id="ProtNLM"/>
    </source>
</evidence>
<accession>A0A015L4B0</accession>
<proteinExistence type="predicted"/>
<name>A0A015L4B0_RHIIW</name>
<dbReference type="Proteomes" id="UP000022910">
    <property type="component" value="Unassembled WGS sequence"/>
</dbReference>
<reference evidence="1 2" key="1">
    <citation type="submission" date="2014-02" db="EMBL/GenBank/DDBJ databases">
        <title>Single nucleus genome sequencing reveals high similarity among nuclei of an endomycorrhizal fungus.</title>
        <authorList>
            <person name="Lin K."/>
            <person name="Geurts R."/>
            <person name="Zhang Z."/>
            <person name="Limpens E."/>
            <person name="Saunders D.G."/>
            <person name="Mu D."/>
            <person name="Pang E."/>
            <person name="Cao H."/>
            <person name="Cha H."/>
            <person name="Lin T."/>
            <person name="Zhou Q."/>
            <person name="Shang Y."/>
            <person name="Li Y."/>
            <person name="Ivanov S."/>
            <person name="Sharma T."/>
            <person name="Velzen R.V."/>
            <person name="Ruijter N.D."/>
            <person name="Aanen D.K."/>
            <person name="Win J."/>
            <person name="Kamoun S."/>
            <person name="Bisseling T."/>
            <person name="Huang S."/>
        </authorList>
    </citation>
    <scope>NUCLEOTIDE SEQUENCE [LARGE SCALE GENOMIC DNA]</scope>
    <source>
        <strain evidence="2">DAOM197198w</strain>
    </source>
</reference>
<evidence type="ECO:0000313" key="2">
    <source>
        <dbReference type="Proteomes" id="UP000022910"/>
    </source>
</evidence>
<dbReference type="HOGENOM" id="CLU_2086044_0_0_1"/>